<dbReference type="AlphaFoldDB" id="A0A370TAS2"/>
<feature type="region of interest" description="Disordered" evidence="1">
    <location>
        <begin position="55"/>
        <end position="96"/>
    </location>
</feature>
<evidence type="ECO:0000313" key="2">
    <source>
        <dbReference type="EMBL" id="RDL31034.1"/>
    </source>
</evidence>
<organism evidence="2 3">
    <name type="scientific">Venustampulla echinocandica</name>
    <dbReference type="NCBI Taxonomy" id="2656787"/>
    <lineage>
        <taxon>Eukaryota</taxon>
        <taxon>Fungi</taxon>
        <taxon>Dikarya</taxon>
        <taxon>Ascomycota</taxon>
        <taxon>Pezizomycotina</taxon>
        <taxon>Leotiomycetes</taxon>
        <taxon>Helotiales</taxon>
        <taxon>Pleuroascaceae</taxon>
        <taxon>Venustampulla</taxon>
    </lineage>
</organism>
<comment type="caution">
    <text evidence="2">The sequence shown here is derived from an EMBL/GenBank/DDBJ whole genome shotgun (WGS) entry which is preliminary data.</text>
</comment>
<protein>
    <recommendedName>
        <fullName evidence="4">Aflatoxin regulatory protein domain-containing protein</fullName>
    </recommendedName>
</protein>
<feature type="compositionally biased region" description="Low complexity" evidence="1">
    <location>
        <begin position="162"/>
        <end position="192"/>
    </location>
</feature>
<feature type="region of interest" description="Disordered" evidence="1">
    <location>
        <begin position="234"/>
        <end position="258"/>
    </location>
</feature>
<dbReference type="EMBL" id="NPIC01000013">
    <property type="protein sequence ID" value="RDL31034.1"/>
    <property type="molecule type" value="Genomic_DNA"/>
</dbReference>
<reference evidence="2 3" key="1">
    <citation type="journal article" date="2018" name="IMA Fungus">
        <title>IMA Genome-F 9: Draft genome sequence of Annulohypoxylon stygium, Aspergillus mulundensis, Berkeleyomyces basicola (syn. Thielaviopsis basicola), Ceratocystis smalleyi, two Cercospora beticola strains, Coleophoma cylindrospora, Fusarium fracticaudum, Phialophora cf. hyalina, and Morchella septimelata.</title>
        <authorList>
            <person name="Wingfield B.D."/>
            <person name="Bills G.F."/>
            <person name="Dong Y."/>
            <person name="Huang W."/>
            <person name="Nel W.J."/>
            <person name="Swalarsk-Parry B.S."/>
            <person name="Vaghefi N."/>
            <person name="Wilken P.M."/>
            <person name="An Z."/>
            <person name="de Beer Z.W."/>
            <person name="De Vos L."/>
            <person name="Chen L."/>
            <person name="Duong T.A."/>
            <person name="Gao Y."/>
            <person name="Hammerbacher A."/>
            <person name="Kikkert J.R."/>
            <person name="Li Y."/>
            <person name="Li H."/>
            <person name="Li K."/>
            <person name="Li Q."/>
            <person name="Liu X."/>
            <person name="Ma X."/>
            <person name="Naidoo K."/>
            <person name="Pethybridge S.J."/>
            <person name="Sun J."/>
            <person name="Steenkamp E.T."/>
            <person name="van der Nest M.A."/>
            <person name="van Wyk S."/>
            <person name="Wingfield M.J."/>
            <person name="Xiong C."/>
            <person name="Yue Q."/>
            <person name="Zhang X."/>
        </authorList>
    </citation>
    <scope>NUCLEOTIDE SEQUENCE [LARGE SCALE GENOMIC DNA]</scope>
    <source>
        <strain evidence="2 3">BP 5553</strain>
    </source>
</reference>
<feature type="region of interest" description="Disordered" evidence="1">
    <location>
        <begin position="144"/>
        <end position="209"/>
    </location>
</feature>
<keyword evidence="3" id="KW-1185">Reference proteome</keyword>
<evidence type="ECO:0000313" key="3">
    <source>
        <dbReference type="Proteomes" id="UP000254866"/>
    </source>
</evidence>
<evidence type="ECO:0000256" key="1">
    <source>
        <dbReference type="SAM" id="MobiDB-lite"/>
    </source>
</evidence>
<dbReference type="Proteomes" id="UP000254866">
    <property type="component" value="Unassembled WGS sequence"/>
</dbReference>
<dbReference type="RefSeq" id="XP_031865283.1">
    <property type="nucleotide sequence ID" value="XM_032018446.1"/>
</dbReference>
<dbReference type="GeneID" id="43602672"/>
<gene>
    <name evidence="2" type="ORF">BP5553_09823</name>
</gene>
<name>A0A370TAS2_9HELO</name>
<dbReference type="OrthoDB" id="4330117at2759"/>
<evidence type="ECO:0008006" key="4">
    <source>
        <dbReference type="Google" id="ProtNLM"/>
    </source>
</evidence>
<accession>A0A370TAS2</accession>
<sequence>MNQEFSDYFNLSPMSLPDIPADLDLGLESSSLQANIDPSLTAGYVHTGADLGAHNRHTSQQQNTPAESRPRTADQPEQAHRSEPLNGEASEGLNEFTSFSPTMLPYYPPNYSRHRISLARNMSPPQDANQQGQYETMMDFIQQDGNANTTDGTDTRTDHGYSHGISSSSLLQSIGGNTQSSSSGTLSGLGQLDQHQEETSNPNAEIHPPAVTSWIRRLSDMNMQLHQHMVSIPLVGTGQGGQGTNSGNSPNSTEADKRLPVDHTFKLSYQYMELLNSIFSQLKSRRCGNASQKAADLTLDQPSQLLVLSSYLCLVESYGVILQHIKAWTEVPLKMGTGSGASALDDKGNGLDFPIKLPSLVVGSFELPDFSSTRPLVLVCIVETTMMHMHALVSDGMKLASNTDYGSLTETANSSPRAEKRMIGVGGSSDGLSSVAKVTLQAIEAHEDSTLQLIHVVWKMALRCAML</sequence>
<proteinExistence type="predicted"/>
<feature type="compositionally biased region" description="Basic and acidic residues" evidence="1">
    <location>
        <begin position="68"/>
        <end position="83"/>
    </location>
</feature>